<proteinExistence type="predicted"/>
<evidence type="ECO:0000313" key="1">
    <source>
        <dbReference type="EMBL" id="AUM62772.1"/>
    </source>
</evidence>
<name>A0A2K9LUP7_SPISQ</name>
<dbReference type="KEGG" id="smoo:SMONO_v1c05230"/>
<gene>
    <name evidence="1" type="ORF">SMONO_v1c05230</name>
</gene>
<evidence type="ECO:0000313" key="2">
    <source>
        <dbReference type="Proteomes" id="UP000234790"/>
    </source>
</evidence>
<sequence>MNNKSNKIEEKLELLNSELENFRNDVNIWAINMETTLKKVAFAVDDQDNKIIKFVEETDKRNRNDTNIAFQKFSENQNFNINKYLFNNENKQNFKFSKLENDLNLFKENPNISLIYHDDLYKEVENFIFKKFSDEKLNTKHIDDIFCEEYQIPKNKTRIINGKKIDTTLPTYIRHHFHHINEFDNKPPSKMEIKESIILLSKIKI</sequence>
<dbReference type="OrthoDB" id="9914499at2"/>
<reference evidence="1 2" key="1">
    <citation type="submission" date="2017-12" db="EMBL/GenBank/DDBJ databases">
        <title>Complete genome sequence of Spiroplasma monobiae MQ-1 (ATCC 33825).</title>
        <authorList>
            <person name="Tsai Y.-M."/>
            <person name="Lo W.-S."/>
            <person name="Wu P.-S."/>
            <person name="Cho S.-T."/>
            <person name="Kuo C.-H."/>
        </authorList>
    </citation>
    <scope>NUCLEOTIDE SEQUENCE [LARGE SCALE GENOMIC DNA]</scope>
    <source>
        <strain evidence="1 2">MQ-1</strain>
    </source>
</reference>
<organism evidence="1 2">
    <name type="scientific">Spiroplasma monobiae MQ-1</name>
    <dbReference type="NCBI Taxonomy" id="1336748"/>
    <lineage>
        <taxon>Bacteria</taxon>
        <taxon>Bacillati</taxon>
        <taxon>Mycoplasmatota</taxon>
        <taxon>Mollicutes</taxon>
        <taxon>Entomoplasmatales</taxon>
        <taxon>Spiroplasmataceae</taxon>
        <taxon>Spiroplasma</taxon>
    </lineage>
</organism>
<dbReference type="EMBL" id="CP025543">
    <property type="protein sequence ID" value="AUM62772.1"/>
    <property type="molecule type" value="Genomic_DNA"/>
</dbReference>
<accession>A0A2K9LUP7</accession>
<protein>
    <submittedName>
        <fullName evidence="1">Uncharacterized protein</fullName>
    </submittedName>
</protein>
<dbReference type="AlphaFoldDB" id="A0A2K9LUP7"/>
<dbReference type="Proteomes" id="UP000234790">
    <property type="component" value="Chromosome"/>
</dbReference>
<dbReference type="RefSeq" id="WP_101780825.1">
    <property type="nucleotide sequence ID" value="NZ_CP025543.1"/>
</dbReference>
<keyword evidence="2" id="KW-1185">Reference proteome</keyword>